<dbReference type="AlphaFoldDB" id="A0A2I0CTT3"/>
<name>A0A2I0CTT3_9PSED</name>
<evidence type="ECO:0000313" key="2">
    <source>
        <dbReference type="Proteomes" id="UP000242861"/>
    </source>
</evidence>
<gene>
    <name evidence="1" type="ORF">CW360_02970</name>
</gene>
<organism evidence="1 2">
    <name type="scientific">Pseudomonas fluvialis</name>
    <dbReference type="NCBI Taxonomy" id="1793966"/>
    <lineage>
        <taxon>Bacteria</taxon>
        <taxon>Pseudomonadati</taxon>
        <taxon>Pseudomonadota</taxon>
        <taxon>Gammaproteobacteria</taxon>
        <taxon>Pseudomonadales</taxon>
        <taxon>Pseudomonadaceae</taxon>
        <taxon>Pseudomonas</taxon>
    </lineage>
</organism>
<evidence type="ECO:0000313" key="1">
    <source>
        <dbReference type="EMBL" id="PKF72692.1"/>
    </source>
</evidence>
<proteinExistence type="predicted"/>
<accession>A0A2I0CTT3</accession>
<dbReference type="EMBL" id="PIYS01000003">
    <property type="protein sequence ID" value="PKF72692.1"/>
    <property type="molecule type" value="Genomic_DNA"/>
</dbReference>
<comment type="caution">
    <text evidence="1">The sequence shown here is derived from an EMBL/GenBank/DDBJ whole genome shotgun (WGS) entry which is preliminary data.</text>
</comment>
<dbReference type="RefSeq" id="WP_101192703.1">
    <property type="nucleotide sequence ID" value="NZ_PIYS01000003.1"/>
</dbReference>
<reference evidence="2" key="1">
    <citation type="submission" date="2017-12" db="EMBL/GenBank/DDBJ databases">
        <authorList>
            <person name="Yu X.-Y."/>
        </authorList>
    </citation>
    <scope>NUCLEOTIDE SEQUENCE [LARGE SCALE GENOMIC DNA]</scope>
    <source>
        <strain evidence="2">ZYSR67-Z</strain>
    </source>
</reference>
<sequence length="204" mass="22329">MKTSNPRLKPMSRDQVLVAHAAELIARTSMSQDGFAQALNQQLFALVPERAAQAHVPDLAALAAGNDVQAFLRGSANWLKRVQRWLVGECDIPAWVEEAWVLALEPEYQERCVNELASRHGLIGARQVSEQACPVTAFGQLVMRLGQAVEAGSEVLADGKIDSGDLPHLPAFIDRLLAVESRACELRRLAENVRDGALLRRVSC</sequence>
<dbReference type="Proteomes" id="UP000242861">
    <property type="component" value="Unassembled WGS sequence"/>
</dbReference>
<protein>
    <submittedName>
        <fullName evidence="1">Uncharacterized protein</fullName>
    </submittedName>
</protein>